<dbReference type="GO" id="GO:0046872">
    <property type="term" value="F:metal ion binding"/>
    <property type="evidence" value="ECO:0007669"/>
    <property type="project" value="UniProtKB-KW"/>
</dbReference>
<dbReference type="Pfam" id="PF07998">
    <property type="entry name" value="Peptidase_M54"/>
    <property type="match status" value="1"/>
</dbReference>
<keyword evidence="4" id="KW-0378">Hydrolase</keyword>
<protein>
    <submittedName>
        <fullName evidence="7">Uncharacterized protein</fullName>
    </submittedName>
</protein>
<keyword evidence="3" id="KW-0479">Metal-binding</keyword>
<gene>
    <name evidence="7" type="ORF">S03H2_37751</name>
</gene>
<comment type="caution">
    <text evidence="7">The sequence shown here is derived from an EMBL/GenBank/DDBJ whole genome shotgun (WGS) entry which is preliminary data.</text>
</comment>
<evidence type="ECO:0000256" key="6">
    <source>
        <dbReference type="ARBA" id="ARBA00023049"/>
    </source>
</evidence>
<dbReference type="InterPro" id="IPR024079">
    <property type="entry name" value="MetalloPept_cat_dom_sf"/>
</dbReference>
<keyword evidence="2" id="KW-0645">Protease</keyword>
<evidence type="ECO:0000256" key="1">
    <source>
        <dbReference type="ARBA" id="ARBA00001947"/>
    </source>
</evidence>
<evidence type="ECO:0000313" key="7">
    <source>
        <dbReference type="EMBL" id="GAH50921.1"/>
    </source>
</evidence>
<keyword evidence="6" id="KW-0482">Metalloprotease</keyword>
<evidence type="ECO:0000256" key="3">
    <source>
        <dbReference type="ARBA" id="ARBA00022723"/>
    </source>
</evidence>
<reference evidence="7" key="1">
    <citation type="journal article" date="2014" name="Front. Microbiol.">
        <title>High frequency of phylogenetically diverse reductive dehalogenase-homologous genes in deep subseafloor sedimentary metagenomes.</title>
        <authorList>
            <person name="Kawai M."/>
            <person name="Futagami T."/>
            <person name="Toyoda A."/>
            <person name="Takaki Y."/>
            <person name="Nishi S."/>
            <person name="Hori S."/>
            <person name="Arai W."/>
            <person name="Tsubouchi T."/>
            <person name="Morono Y."/>
            <person name="Uchiyama I."/>
            <person name="Ito T."/>
            <person name="Fujiyama A."/>
            <person name="Inagaki F."/>
            <person name="Takami H."/>
        </authorList>
    </citation>
    <scope>NUCLEOTIDE SEQUENCE</scope>
    <source>
        <strain evidence="7">Expedition CK06-06</strain>
    </source>
</reference>
<dbReference type="GO" id="GO:0006508">
    <property type="term" value="P:proteolysis"/>
    <property type="evidence" value="ECO:0007669"/>
    <property type="project" value="UniProtKB-KW"/>
</dbReference>
<dbReference type="GO" id="GO:0008237">
    <property type="term" value="F:metallopeptidase activity"/>
    <property type="evidence" value="ECO:0007669"/>
    <property type="project" value="UniProtKB-KW"/>
</dbReference>
<dbReference type="AlphaFoldDB" id="X1FZ23"/>
<evidence type="ECO:0000256" key="5">
    <source>
        <dbReference type="ARBA" id="ARBA00022833"/>
    </source>
</evidence>
<proteinExistence type="predicted"/>
<dbReference type="EMBL" id="BARU01023248">
    <property type="protein sequence ID" value="GAH50921.1"/>
    <property type="molecule type" value="Genomic_DNA"/>
</dbReference>
<organism evidence="7">
    <name type="scientific">marine sediment metagenome</name>
    <dbReference type="NCBI Taxonomy" id="412755"/>
    <lineage>
        <taxon>unclassified sequences</taxon>
        <taxon>metagenomes</taxon>
        <taxon>ecological metagenomes</taxon>
    </lineage>
</organism>
<sequence>CVMQYSNSLDDTDKKPPNYCEACLKKFNDFLDDLD</sequence>
<feature type="non-terminal residue" evidence="7">
    <location>
        <position position="1"/>
    </location>
</feature>
<accession>X1FZ23</accession>
<evidence type="ECO:0000256" key="4">
    <source>
        <dbReference type="ARBA" id="ARBA00022801"/>
    </source>
</evidence>
<dbReference type="InterPro" id="IPR012962">
    <property type="entry name" value="Pept_M54_archaemetzincn"/>
</dbReference>
<keyword evidence="5" id="KW-0862">Zinc</keyword>
<dbReference type="Gene3D" id="3.40.390.10">
    <property type="entry name" value="Collagenase (Catalytic Domain)"/>
    <property type="match status" value="1"/>
</dbReference>
<evidence type="ECO:0000256" key="2">
    <source>
        <dbReference type="ARBA" id="ARBA00022670"/>
    </source>
</evidence>
<comment type="cofactor">
    <cofactor evidence="1">
        <name>Zn(2+)</name>
        <dbReference type="ChEBI" id="CHEBI:29105"/>
    </cofactor>
</comment>
<name>X1FZ23_9ZZZZ</name>